<keyword evidence="4" id="KW-0732">Signal</keyword>
<keyword evidence="6" id="KW-1185">Reference proteome</keyword>
<dbReference type="PANTHER" id="PTHR10009">
    <property type="entry name" value="PROTEIN YELLOW-RELATED"/>
    <property type="match status" value="1"/>
</dbReference>
<protein>
    <submittedName>
        <fullName evidence="5">Uncharacterized protein</fullName>
    </submittedName>
</protein>
<accession>A0A8S3YX89</accession>
<evidence type="ECO:0000256" key="4">
    <source>
        <dbReference type="SAM" id="SignalP"/>
    </source>
</evidence>
<comment type="similarity">
    <text evidence="2">Belongs to the major royal jelly protein family.</text>
</comment>
<dbReference type="EMBL" id="CAJHNH020001112">
    <property type="protein sequence ID" value="CAG5121554.1"/>
    <property type="molecule type" value="Genomic_DNA"/>
</dbReference>
<dbReference type="Gene3D" id="2.120.10.30">
    <property type="entry name" value="TolB, C-terminal domain"/>
    <property type="match status" value="1"/>
</dbReference>
<dbReference type="OrthoDB" id="9977471at2759"/>
<evidence type="ECO:0000256" key="3">
    <source>
        <dbReference type="ARBA" id="ARBA00022525"/>
    </source>
</evidence>
<dbReference type="SUPFAM" id="SSF75011">
    <property type="entry name" value="3-carboxy-cis,cis-mucoante lactonizing enzyme"/>
    <property type="match status" value="1"/>
</dbReference>
<dbReference type="InterPro" id="IPR017996">
    <property type="entry name" value="MRJP/yellow-related"/>
</dbReference>
<comment type="caution">
    <text evidence="5">The sequence shown here is derived from an EMBL/GenBank/DDBJ whole genome shotgun (WGS) entry which is preliminary data.</text>
</comment>
<sequence length="333" mass="36993">MKPLYLLVLAIITIVNRATCELIYGSVILDWLWPNETVKADFIASGEYDPEVCQLSALQIGDYNTLFVTVPRLRSKDGVPAGLNTVYLTDEENQKGVLVPYPNWEFNKLGNCSALQLPMSMAIDPRTGFLYIIDVGRVGILSATDPPTNLCPAKIVVLDTTNNGSIVRSHEFPDSVVSGSKNSLNDIVLDYVDPDDVTGVRYAYISDTMGQQLVVFDFTTNNSWSFSHSASMSYDEDSVLSINGQTFNFTQGINGIALSPTFNYVYYSALGSKKLWQIPTWVLRDKDADFVGNLRLVGRKKSNSDALLFGHRGLYYAALGYNAIYRYDMACVR</sequence>
<evidence type="ECO:0000256" key="2">
    <source>
        <dbReference type="ARBA" id="ARBA00009127"/>
    </source>
</evidence>
<dbReference type="Proteomes" id="UP000678393">
    <property type="component" value="Unassembled WGS sequence"/>
</dbReference>
<evidence type="ECO:0000313" key="6">
    <source>
        <dbReference type="Proteomes" id="UP000678393"/>
    </source>
</evidence>
<dbReference type="AlphaFoldDB" id="A0A8S3YX89"/>
<dbReference type="InterPro" id="IPR011042">
    <property type="entry name" value="6-blade_b-propeller_TolB-like"/>
</dbReference>
<organism evidence="5 6">
    <name type="scientific">Candidula unifasciata</name>
    <dbReference type="NCBI Taxonomy" id="100452"/>
    <lineage>
        <taxon>Eukaryota</taxon>
        <taxon>Metazoa</taxon>
        <taxon>Spiralia</taxon>
        <taxon>Lophotrochozoa</taxon>
        <taxon>Mollusca</taxon>
        <taxon>Gastropoda</taxon>
        <taxon>Heterobranchia</taxon>
        <taxon>Euthyneura</taxon>
        <taxon>Panpulmonata</taxon>
        <taxon>Eupulmonata</taxon>
        <taxon>Stylommatophora</taxon>
        <taxon>Helicina</taxon>
        <taxon>Helicoidea</taxon>
        <taxon>Geomitridae</taxon>
        <taxon>Candidula</taxon>
    </lineage>
</organism>
<evidence type="ECO:0000313" key="5">
    <source>
        <dbReference type="EMBL" id="CAG5121554.1"/>
    </source>
</evidence>
<reference evidence="5" key="1">
    <citation type="submission" date="2021-04" db="EMBL/GenBank/DDBJ databases">
        <authorList>
            <consortium name="Molecular Ecology Group"/>
        </authorList>
    </citation>
    <scope>NUCLEOTIDE SEQUENCE</scope>
</reference>
<comment type="subcellular location">
    <subcellularLocation>
        <location evidence="1">Secreted</location>
    </subcellularLocation>
</comment>
<dbReference type="Pfam" id="PF03022">
    <property type="entry name" value="MRJP"/>
    <property type="match status" value="1"/>
</dbReference>
<evidence type="ECO:0000256" key="1">
    <source>
        <dbReference type="ARBA" id="ARBA00004613"/>
    </source>
</evidence>
<keyword evidence="3" id="KW-0964">Secreted</keyword>
<gene>
    <name evidence="5" type="ORF">CUNI_LOCUS7112</name>
</gene>
<feature type="chain" id="PRO_5035823466" evidence="4">
    <location>
        <begin position="21"/>
        <end position="333"/>
    </location>
</feature>
<feature type="signal peptide" evidence="4">
    <location>
        <begin position="1"/>
        <end position="20"/>
    </location>
</feature>
<name>A0A8S3YX89_9EUPU</name>
<proteinExistence type="inferred from homology"/>
<dbReference type="PANTHER" id="PTHR10009:SF18">
    <property type="entry name" value="PROTEIN YELLOW-LIKE PROTEIN"/>
    <property type="match status" value="1"/>
</dbReference>
<dbReference type="GO" id="GO:0005576">
    <property type="term" value="C:extracellular region"/>
    <property type="evidence" value="ECO:0007669"/>
    <property type="project" value="UniProtKB-SubCell"/>
</dbReference>